<feature type="region of interest" description="Disordered" evidence="1">
    <location>
        <begin position="734"/>
        <end position="764"/>
    </location>
</feature>
<protein>
    <recommendedName>
        <fullName evidence="2">TniQ domain-containing protein</fullName>
    </recommendedName>
</protein>
<dbReference type="InterPro" id="IPR009492">
    <property type="entry name" value="TniQ"/>
</dbReference>
<proteinExistence type="predicted"/>
<keyword evidence="4" id="KW-1185">Reference proteome</keyword>
<feature type="compositionally biased region" description="Polar residues" evidence="1">
    <location>
        <begin position="738"/>
        <end position="764"/>
    </location>
</feature>
<sequence>MTWSPDRMPIFVPPIPGEALDSWIEAYAFRLHTNASGLLSFLNLTRSRPRRMVVALTEHERDALSRATGMEPAVLTRMTLHPQDGVSIAVRAQTRGLARAPTWRGSSGSRYCPSCLHETEDRWQLRWRLPWSFACRQHSLLLLDTCPACGARPIPAGRHGHVPSLGRGRCAHPLRDSPTVSVPRDGAVVAAQAKIDEILEASDLNYAREALHDLYTLAWKALVVFHTHRAGLPDLLNDALREFDRAPILQLNGLGSEDAATAAAGTVIALAAHAGQTPGGSIVLDWITQGDRQRFVTATPSSVLHTYRRLSPPLMSRVLRSLDSGLQSHHRLRYGTATSNPAIPKATREDLQRRATMIPKLMWPSWTIRLADSNAPNYQPYPQRWTLSSLLLVARAPVSFTHPDACAMLSIPASKRAVQMLLGPQNEGHHAIVSALAQLAAGLDSEGSPINYERRRALFGAPDAAVRLDSELHQDLSKRQGWRPPGARHLRLLDLYLRSLLTGSDLTSLAGRRMDSPTVCTGWNVLRFRMHPAIQELIKRQAQAVLDEHGITDEPIFWEPPVEWVTGVTWPGQDPDDLNEVVRLLNGAGASLAEVATGTGLTFENVRLYCDATGTTFPELPRQERRQTDPTPRVGDLGPDRLRELYVEQQLSIAKIAKIIGTSTSVVRGELTRIGVALHQQGRRREHFIDRDWFEREYLDRRRSIAELSAESGASQTTLCRAAAGWGIPRRHPATRAMSKTQEPQGTWNSPLTVGDSTYGSGPG</sequence>
<dbReference type="OrthoDB" id="3874088at2"/>
<organism evidence="3 4">
    <name type="scientific">Streptomyces tateyamensis</name>
    <dbReference type="NCBI Taxonomy" id="565073"/>
    <lineage>
        <taxon>Bacteria</taxon>
        <taxon>Bacillati</taxon>
        <taxon>Actinomycetota</taxon>
        <taxon>Actinomycetes</taxon>
        <taxon>Kitasatosporales</taxon>
        <taxon>Streptomycetaceae</taxon>
        <taxon>Streptomyces</taxon>
    </lineage>
</organism>
<evidence type="ECO:0000259" key="2">
    <source>
        <dbReference type="Pfam" id="PF06527"/>
    </source>
</evidence>
<evidence type="ECO:0000313" key="4">
    <source>
        <dbReference type="Proteomes" id="UP000248039"/>
    </source>
</evidence>
<accession>A0A2V4P9E0</accession>
<dbReference type="Proteomes" id="UP000248039">
    <property type="component" value="Unassembled WGS sequence"/>
</dbReference>
<gene>
    <name evidence="3" type="ORF">C7C46_04065</name>
</gene>
<evidence type="ECO:0000313" key="3">
    <source>
        <dbReference type="EMBL" id="PYC87505.1"/>
    </source>
</evidence>
<feature type="domain" description="TniQ" evidence="2">
    <location>
        <begin position="9"/>
        <end position="142"/>
    </location>
</feature>
<dbReference type="Pfam" id="PF06527">
    <property type="entry name" value="TniQ"/>
    <property type="match status" value="1"/>
</dbReference>
<evidence type="ECO:0000256" key="1">
    <source>
        <dbReference type="SAM" id="MobiDB-lite"/>
    </source>
</evidence>
<feature type="region of interest" description="Disordered" evidence="1">
    <location>
        <begin position="618"/>
        <end position="638"/>
    </location>
</feature>
<reference evidence="3 4" key="1">
    <citation type="submission" date="2018-03" db="EMBL/GenBank/DDBJ databases">
        <title>Bioinformatic expansion and discovery of thiopeptide antibiotics.</title>
        <authorList>
            <person name="Schwalen C.J."/>
            <person name="Hudson G.A."/>
            <person name="Mitchell D.A."/>
        </authorList>
    </citation>
    <scope>NUCLEOTIDE SEQUENCE [LARGE SCALE GENOMIC DNA]</scope>
    <source>
        <strain evidence="3 4">ATCC 21389</strain>
    </source>
</reference>
<dbReference type="AlphaFoldDB" id="A0A2V4P9E0"/>
<name>A0A2V4P9E0_9ACTN</name>
<comment type="caution">
    <text evidence="3">The sequence shown here is derived from an EMBL/GenBank/DDBJ whole genome shotgun (WGS) entry which is preliminary data.</text>
</comment>
<dbReference type="EMBL" id="PYBW01000013">
    <property type="protein sequence ID" value="PYC87505.1"/>
    <property type="molecule type" value="Genomic_DNA"/>
</dbReference>